<dbReference type="PANTHER" id="PTHR37406">
    <property type="entry name" value="T4-TYPE LYSOZYME 1-RELATED"/>
    <property type="match status" value="1"/>
</dbReference>
<organism evidence="5 6">
    <name type="scientific">Lingula anatina</name>
    <name type="common">Brachiopod</name>
    <name type="synonym">Lingula unguis</name>
    <dbReference type="NCBI Taxonomy" id="7574"/>
    <lineage>
        <taxon>Eukaryota</taxon>
        <taxon>Metazoa</taxon>
        <taxon>Spiralia</taxon>
        <taxon>Lophotrochozoa</taxon>
        <taxon>Brachiopoda</taxon>
        <taxon>Linguliformea</taxon>
        <taxon>Lingulata</taxon>
        <taxon>Lingulida</taxon>
        <taxon>Linguloidea</taxon>
        <taxon>Lingulidae</taxon>
        <taxon>Lingula</taxon>
    </lineage>
</organism>
<evidence type="ECO:0000256" key="1">
    <source>
        <dbReference type="ARBA" id="ARBA00022529"/>
    </source>
</evidence>
<dbReference type="GO" id="GO:0016998">
    <property type="term" value="P:cell wall macromolecule catabolic process"/>
    <property type="evidence" value="ECO:0007669"/>
    <property type="project" value="InterPro"/>
</dbReference>
<evidence type="ECO:0000259" key="4">
    <source>
        <dbReference type="Pfam" id="PF00396"/>
    </source>
</evidence>
<dbReference type="Pfam" id="PF00959">
    <property type="entry name" value="Phage_lysozyme"/>
    <property type="match status" value="1"/>
</dbReference>
<dbReference type="GO" id="GO:0009253">
    <property type="term" value="P:peptidoglycan catabolic process"/>
    <property type="evidence" value="ECO:0007669"/>
    <property type="project" value="InterPro"/>
</dbReference>
<sequence length="304" mass="33417">MDQLLFWALFLSVMSSFVCQGCDPSEMIKRHEGMKQCMYLDSRKIPTIGVGFNLQATGARQAIESVGASYDRIVNGQATPVRTACDCSRVVCLNQTQVNGLFKISLKRAMQDATGVIPTLPRLCCGVQNALVDMTFNLGKSKLAVFTDFLKFLRMENWQVTADDLLLTKYCNDRDTSSRCRELAAYIQKGCPCFGSYPKQCSSQSACCGANTKCCQYTHHFSGYITKDLTEIGCCPFSDGVCCPPAPFCCPSNYPVCCKDNKSCCPAAYPVCAGDLCYRENGTEWVPNKAKAAAKSFKSEANHD</sequence>
<dbReference type="InterPro" id="IPR052619">
    <property type="entry name" value="Phage_lysozyme-like"/>
</dbReference>
<accession>A0A1S3HEY6</accession>
<dbReference type="InterPro" id="IPR002196">
    <property type="entry name" value="Glyco_hydro_24"/>
</dbReference>
<name>A0A1S3HEY6_LINAN</name>
<dbReference type="Gene3D" id="1.10.530.40">
    <property type="match status" value="1"/>
</dbReference>
<feature type="domain" description="Granulins" evidence="4">
    <location>
        <begin position="230"/>
        <end position="254"/>
    </location>
</feature>
<gene>
    <name evidence="6" type="primary">LOC106154686</name>
</gene>
<dbReference type="OrthoDB" id="5945565at2759"/>
<dbReference type="GO" id="GO:0031640">
    <property type="term" value="P:killing of cells of another organism"/>
    <property type="evidence" value="ECO:0007669"/>
    <property type="project" value="UniProtKB-KW"/>
</dbReference>
<dbReference type="KEGG" id="lak:106154686"/>
<dbReference type="AlphaFoldDB" id="A0A1S3HEY6"/>
<dbReference type="Proteomes" id="UP000085678">
    <property type="component" value="Unplaced"/>
</dbReference>
<evidence type="ECO:0000256" key="3">
    <source>
        <dbReference type="SAM" id="SignalP"/>
    </source>
</evidence>
<dbReference type="PANTHER" id="PTHR37406:SF1">
    <property type="entry name" value="T4-TYPE LYSOZYME 1-RELATED"/>
    <property type="match status" value="1"/>
</dbReference>
<evidence type="ECO:0000313" key="5">
    <source>
        <dbReference type="Proteomes" id="UP000085678"/>
    </source>
</evidence>
<keyword evidence="5" id="KW-1185">Reference proteome</keyword>
<keyword evidence="1" id="KW-0929">Antimicrobial</keyword>
<feature type="signal peptide" evidence="3">
    <location>
        <begin position="1"/>
        <end position="20"/>
    </location>
</feature>
<feature type="chain" id="PRO_5010313720" evidence="3">
    <location>
        <begin position="21"/>
        <end position="304"/>
    </location>
</feature>
<dbReference type="Pfam" id="PF00396">
    <property type="entry name" value="Granulin"/>
    <property type="match status" value="1"/>
</dbReference>
<dbReference type="GO" id="GO:0042742">
    <property type="term" value="P:defense response to bacterium"/>
    <property type="evidence" value="ECO:0007669"/>
    <property type="project" value="UniProtKB-KW"/>
</dbReference>
<dbReference type="SUPFAM" id="SSF53955">
    <property type="entry name" value="Lysozyme-like"/>
    <property type="match status" value="1"/>
</dbReference>
<reference evidence="6" key="1">
    <citation type="submission" date="2025-08" db="UniProtKB">
        <authorList>
            <consortium name="RefSeq"/>
        </authorList>
    </citation>
    <scope>IDENTIFICATION</scope>
    <source>
        <tissue evidence="6">Gonads</tissue>
    </source>
</reference>
<proteinExistence type="predicted"/>
<evidence type="ECO:0000256" key="2">
    <source>
        <dbReference type="ARBA" id="ARBA00022638"/>
    </source>
</evidence>
<evidence type="ECO:0000313" key="6">
    <source>
        <dbReference type="RefSeq" id="XP_013384585.1"/>
    </source>
</evidence>
<dbReference type="InParanoid" id="A0A1S3HEY6"/>
<dbReference type="InterPro" id="IPR023347">
    <property type="entry name" value="Lysozyme_dom_sf"/>
</dbReference>
<dbReference type="InterPro" id="IPR000118">
    <property type="entry name" value="Granulin"/>
</dbReference>
<dbReference type="RefSeq" id="XP_013384585.1">
    <property type="nucleotide sequence ID" value="XM_013529131.2"/>
</dbReference>
<keyword evidence="3" id="KW-0732">Signal</keyword>
<dbReference type="GeneID" id="106154686"/>
<protein>
    <submittedName>
        <fullName evidence="6">Uncharacterized protein LOC106154686</fullName>
    </submittedName>
</protein>
<dbReference type="InterPro" id="IPR023346">
    <property type="entry name" value="Lysozyme-like_dom_sf"/>
</dbReference>
<keyword evidence="2" id="KW-0081">Bacteriolytic enzyme</keyword>
<dbReference type="GO" id="GO:0003796">
    <property type="term" value="F:lysozyme activity"/>
    <property type="evidence" value="ECO:0007669"/>
    <property type="project" value="InterPro"/>
</dbReference>